<dbReference type="Pfam" id="PF13240">
    <property type="entry name" value="Zn_Ribbon_1"/>
    <property type="match status" value="1"/>
</dbReference>
<feature type="non-terminal residue" evidence="2">
    <location>
        <position position="26"/>
    </location>
</feature>
<proteinExistence type="predicted"/>
<reference evidence="2 3" key="1">
    <citation type="journal article" date="2020" name="Front. Microbiol.">
        <title>Single-cell genomics of novel Actinobacteria with the Wood-Ljungdahl pathway discovered in a serpentinizing system.</title>
        <authorList>
            <person name="Merino N."/>
            <person name="Kawai M."/>
            <person name="Boyd E.S."/>
            <person name="Colman D.R."/>
            <person name="McGlynn S.E."/>
            <person name="Nealson K.H."/>
            <person name="Kurokawa K."/>
            <person name="Hongoh Y."/>
        </authorList>
    </citation>
    <scope>NUCLEOTIDE SEQUENCE [LARGE SCALE GENOMIC DNA]</scope>
    <source>
        <strain evidence="2 3">S42</strain>
    </source>
</reference>
<evidence type="ECO:0000259" key="1">
    <source>
        <dbReference type="Pfam" id="PF13240"/>
    </source>
</evidence>
<dbReference type="InterPro" id="IPR026870">
    <property type="entry name" value="Zinc_ribbon_dom"/>
</dbReference>
<dbReference type="EMBL" id="BLSA01000480">
    <property type="protein sequence ID" value="GFP33442.1"/>
    <property type="molecule type" value="Genomic_DNA"/>
</dbReference>
<evidence type="ECO:0000313" key="3">
    <source>
        <dbReference type="Proteomes" id="UP000568877"/>
    </source>
</evidence>
<evidence type="ECO:0000313" key="2">
    <source>
        <dbReference type="EMBL" id="GFP33442.1"/>
    </source>
</evidence>
<name>A0A6V8PLB8_9ACTN</name>
<gene>
    <name evidence="2" type="ORF">HKBW3S42_01778</name>
</gene>
<protein>
    <recommendedName>
        <fullName evidence="1">Zinc-ribbon domain-containing protein</fullName>
    </recommendedName>
</protein>
<comment type="caution">
    <text evidence="2">The sequence shown here is derived from an EMBL/GenBank/DDBJ whole genome shotgun (WGS) entry which is preliminary data.</text>
</comment>
<organism evidence="2 3">
    <name type="scientific">Candidatus Hakubella thermalkaliphila</name>
    <dbReference type="NCBI Taxonomy" id="2754717"/>
    <lineage>
        <taxon>Bacteria</taxon>
        <taxon>Bacillati</taxon>
        <taxon>Actinomycetota</taxon>
        <taxon>Actinomycetota incertae sedis</taxon>
        <taxon>Candidatus Hakubellales</taxon>
        <taxon>Candidatus Hakubellaceae</taxon>
        <taxon>Candidatus Hakubella</taxon>
    </lineage>
</organism>
<dbReference type="Proteomes" id="UP000568877">
    <property type="component" value="Unassembled WGS sequence"/>
</dbReference>
<accession>A0A6V8PLB8</accession>
<dbReference type="AlphaFoldDB" id="A0A6V8PLB8"/>
<sequence>MPYCSKCGGEISSGLRFCPKCGTQVS</sequence>
<feature type="domain" description="Zinc-ribbon" evidence="1">
    <location>
        <begin position="3"/>
        <end position="25"/>
    </location>
</feature>